<dbReference type="EMBL" id="GL876976">
    <property type="protein sequence ID" value="KLU90983.1"/>
    <property type="molecule type" value="Genomic_DNA"/>
</dbReference>
<dbReference type="PANTHER" id="PTHR31836">
    <property type="match status" value="1"/>
</dbReference>
<dbReference type="Gene3D" id="2.40.40.10">
    <property type="entry name" value="RlpA-like domain"/>
    <property type="match status" value="1"/>
</dbReference>
<evidence type="ECO:0000259" key="3">
    <source>
        <dbReference type="Pfam" id="PF03330"/>
    </source>
</evidence>
<evidence type="ECO:0000256" key="2">
    <source>
        <dbReference type="SAM" id="MobiDB-lite"/>
    </source>
</evidence>
<reference evidence="5" key="4">
    <citation type="journal article" date="2015" name="G3 (Bethesda)">
        <title>Genome sequences of three phytopathogenic species of the Magnaporthaceae family of fungi.</title>
        <authorList>
            <person name="Okagaki L.H."/>
            <person name="Nunes C.C."/>
            <person name="Sailsbery J."/>
            <person name="Clay B."/>
            <person name="Brown D."/>
            <person name="John T."/>
            <person name="Oh Y."/>
            <person name="Young N."/>
            <person name="Fitzgerald M."/>
            <person name="Haas B.J."/>
            <person name="Zeng Q."/>
            <person name="Young S."/>
            <person name="Adiconis X."/>
            <person name="Fan L."/>
            <person name="Levin J.Z."/>
            <person name="Mitchell T.K."/>
            <person name="Okubara P.A."/>
            <person name="Farman M.L."/>
            <person name="Kohn L.M."/>
            <person name="Birren B."/>
            <person name="Ma L.-J."/>
            <person name="Dean R.A."/>
        </authorList>
    </citation>
    <scope>NUCLEOTIDE SEQUENCE</scope>
    <source>
        <strain evidence="5">ATCC 64411 / 73-15</strain>
    </source>
</reference>
<keyword evidence="1" id="KW-0732">Signal</keyword>
<evidence type="ECO:0000313" key="4">
    <source>
        <dbReference type="EMBL" id="KLU90983.1"/>
    </source>
</evidence>
<dbReference type="AlphaFoldDB" id="A0A0C4EA50"/>
<dbReference type="STRING" id="644358.A0A0C4EA50"/>
<evidence type="ECO:0000313" key="6">
    <source>
        <dbReference type="Proteomes" id="UP000011715"/>
    </source>
</evidence>
<dbReference type="InterPro" id="IPR009009">
    <property type="entry name" value="RlpA-like_DPBB"/>
</dbReference>
<organism evidence="5 6">
    <name type="scientific">Magnaporthiopsis poae (strain ATCC 64411 / 73-15)</name>
    <name type="common">Kentucky bluegrass fungus</name>
    <name type="synonym">Magnaporthe poae</name>
    <dbReference type="NCBI Taxonomy" id="644358"/>
    <lineage>
        <taxon>Eukaryota</taxon>
        <taxon>Fungi</taxon>
        <taxon>Dikarya</taxon>
        <taxon>Ascomycota</taxon>
        <taxon>Pezizomycotina</taxon>
        <taxon>Sordariomycetes</taxon>
        <taxon>Sordariomycetidae</taxon>
        <taxon>Magnaporthales</taxon>
        <taxon>Magnaporthaceae</taxon>
        <taxon>Magnaporthiopsis</taxon>
    </lineage>
</organism>
<feature type="domain" description="RlpA-like protein double-psi beta-barrel" evidence="3">
    <location>
        <begin position="213"/>
        <end position="261"/>
    </location>
</feature>
<reference evidence="6" key="1">
    <citation type="submission" date="2010-05" db="EMBL/GenBank/DDBJ databases">
        <title>The genome sequence of Magnaporthe poae strain ATCC 64411.</title>
        <authorList>
            <person name="Ma L.-J."/>
            <person name="Dead R."/>
            <person name="Young S."/>
            <person name="Zeng Q."/>
            <person name="Koehrsen M."/>
            <person name="Alvarado L."/>
            <person name="Berlin A."/>
            <person name="Chapman S.B."/>
            <person name="Chen Z."/>
            <person name="Freedman E."/>
            <person name="Gellesch M."/>
            <person name="Goldberg J."/>
            <person name="Griggs A."/>
            <person name="Gujja S."/>
            <person name="Heilman E.R."/>
            <person name="Heiman D."/>
            <person name="Hepburn T."/>
            <person name="Howarth C."/>
            <person name="Jen D."/>
            <person name="Larson L."/>
            <person name="Mehta T."/>
            <person name="Neiman D."/>
            <person name="Pearson M."/>
            <person name="Roberts A."/>
            <person name="Saif S."/>
            <person name="Shea T."/>
            <person name="Shenoy N."/>
            <person name="Sisk P."/>
            <person name="Stolte C."/>
            <person name="Sykes S."/>
            <person name="Walk T."/>
            <person name="White J."/>
            <person name="Yandava C."/>
            <person name="Haas B."/>
            <person name="Nusbaum C."/>
            <person name="Birren B."/>
        </authorList>
    </citation>
    <scope>NUCLEOTIDE SEQUENCE [LARGE SCALE GENOMIC DNA]</scope>
    <source>
        <strain evidence="6">ATCC 64411 / 73-15</strain>
    </source>
</reference>
<accession>A0A0C4EA50</accession>
<reference evidence="5" key="5">
    <citation type="submission" date="2015-06" db="UniProtKB">
        <authorList>
            <consortium name="EnsemblFungi"/>
        </authorList>
    </citation>
    <scope>IDENTIFICATION</scope>
    <source>
        <strain evidence="5">ATCC 64411</strain>
    </source>
</reference>
<protein>
    <recommendedName>
        <fullName evidence="3">RlpA-like protein double-psi beta-barrel domain-containing protein</fullName>
    </recommendedName>
</protein>
<dbReference type="VEuPathDB" id="FungiDB:MAPG_09508"/>
<dbReference type="Proteomes" id="UP000011715">
    <property type="component" value="Unassembled WGS sequence"/>
</dbReference>
<dbReference type="OrthoDB" id="406505at2759"/>
<feature type="region of interest" description="Disordered" evidence="2">
    <location>
        <begin position="1"/>
        <end position="71"/>
    </location>
</feature>
<dbReference type="PANTHER" id="PTHR31836:SF28">
    <property type="entry name" value="SRCR DOMAIN-CONTAINING PROTEIN-RELATED"/>
    <property type="match status" value="1"/>
</dbReference>
<gene>
    <name evidence="4" type="ORF">MAPG_09508</name>
</gene>
<name>A0A0C4EA50_MAGP6</name>
<dbReference type="EnsemblFungi" id="MAPG_09508T0">
    <property type="protein sequence ID" value="MAPG_09508T0"/>
    <property type="gene ID" value="MAPG_09508"/>
</dbReference>
<dbReference type="InterPro" id="IPR036908">
    <property type="entry name" value="RlpA-like_sf"/>
</dbReference>
<sequence length="267" mass="28857">MVADTRIRCGRDAGSLERSRPAKGVHGGRNRTTQQGREGDRKGRQGLSSGSPGSREFESVRTREVTMPRHRQEEGTLVVLQRQEPSMCAEGSNIKRCPLPTLRGSRTSNPSMVFTPHFQPTDCHSIKLRCIQTPPQTLFTIGKMQFTLATVASFAAAALAGPLADFEGDFTFFNPAVGACGNTNSDSDLIVSISTALFDAETRDGNPNKNPLCGRSIIARHGGKEVRVTVADRCVGCATHDLDLSVAAYNQIADPNAGRVRGTWTWA</sequence>
<dbReference type="Pfam" id="PF03330">
    <property type="entry name" value="DPBB_1"/>
    <property type="match status" value="1"/>
</dbReference>
<dbReference type="CDD" id="cd22191">
    <property type="entry name" value="DPBB_RlpA_EXP_N-like"/>
    <property type="match status" value="1"/>
</dbReference>
<evidence type="ECO:0000313" key="5">
    <source>
        <dbReference type="EnsemblFungi" id="MAPG_09508T0"/>
    </source>
</evidence>
<dbReference type="InterPro" id="IPR051477">
    <property type="entry name" value="Expansin_CellWall"/>
</dbReference>
<evidence type="ECO:0000256" key="1">
    <source>
        <dbReference type="ARBA" id="ARBA00022729"/>
    </source>
</evidence>
<dbReference type="EMBL" id="ADBL01002430">
    <property type="status" value="NOT_ANNOTATED_CDS"/>
    <property type="molecule type" value="Genomic_DNA"/>
</dbReference>
<dbReference type="eggNOG" id="ENOG502RX1J">
    <property type="taxonomic scope" value="Eukaryota"/>
</dbReference>
<dbReference type="SUPFAM" id="SSF50685">
    <property type="entry name" value="Barwin-like endoglucanases"/>
    <property type="match status" value="1"/>
</dbReference>
<proteinExistence type="predicted"/>
<keyword evidence="6" id="KW-1185">Reference proteome</keyword>
<feature type="compositionally biased region" description="Basic and acidic residues" evidence="2">
    <location>
        <begin position="1"/>
        <end position="20"/>
    </location>
</feature>
<feature type="compositionally biased region" description="Basic and acidic residues" evidence="2">
    <location>
        <begin position="55"/>
        <end position="71"/>
    </location>
</feature>
<reference evidence="4" key="2">
    <citation type="submission" date="2010-05" db="EMBL/GenBank/DDBJ databases">
        <title>The Genome Sequence of Magnaporthe poae strain ATCC 64411.</title>
        <authorList>
            <consortium name="The Broad Institute Genome Sequencing Platform"/>
            <consortium name="Broad Institute Genome Sequencing Center for Infectious Disease"/>
            <person name="Ma L.-J."/>
            <person name="Dead R."/>
            <person name="Young S."/>
            <person name="Zeng Q."/>
            <person name="Koehrsen M."/>
            <person name="Alvarado L."/>
            <person name="Berlin A."/>
            <person name="Chapman S.B."/>
            <person name="Chen Z."/>
            <person name="Freedman E."/>
            <person name="Gellesch M."/>
            <person name="Goldberg J."/>
            <person name="Griggs A."/>
            <person name="Gujja S."/>
            <person name="Heilman E.R."/>
            <person name="Heiman D."/>
            <person name="Hepburn T."/>
            <person name="Howarth C."/>
            <person name="Jen D."/>
            <person name="Larson L."/>
            <person name="Mehta T."/>
            <person name="Neiman D."/>
            <person name="Pearson M."/>
            <person name="Roberts A."/>
            <person name="Saif S."/>
            <person name="Shea T."/>
            <person name="Shenoy N."/>
            <person name="Sisk P."/>
            <person name="Stolte C."/>
            <person name="Sykes S."/>
            <person name="Walk T."/>
            <person name="White J."/>
            <person name="Yandava C."/>
            <person name="Haas B."/>
            <person name="Nusbaum C."/>
            <person name="Birren B."/>
        </authorList>
    </citation>
    <scope>NUCLEOTIDE SEQUENCE</scope>
    <source>
        <strain evidence="4">ATCC 64411</strain>
    </source>
</reference>
<reference evidence="4" key="3">
    <citation type="submission" date="2011-03" db="EMBL/GenBank/DDBJ databases">
        <title>Annotation of Magnaporthe poae ATCC 64411.</title>
        <authorList>
            <person name="Ma L.-J."/>
            <person name="Dead R."/>
            <person name="Young S.K."/>
            <person name="Zeng Q."/>
            <person name="Gargeya S."/>
            <person name="Fitzgerald M."/>
            <person name="Haas B."/>
            <person name="Abouelleil A."/>
            <person name="Alvarado L."/>
            <person name="Arachchi H.M."/>
            <person name="Berlin A."/>
            <person name="Brown A."/>
            <person name="Chapman S.B."/>
            <person name="Chen Z."/>
            <person name="Dunbar C."/>
            <person name="Freedman E."/>
            <person name="Gearin G."/>
            <person name="Gellesch M."/>
            <person name="Goldberg J."/>
            <person name="Griggs A."/>
            <person name="Gujja S."/>
            <person name="Heiman D."/>
            <person name="Howarth C."/>
            <person name="Larson L."/>
            <person name="Lui A."/>
            <person name="MacDonald P.J.P."/>
            <person name="Mehta T."/>
            <person name="Montmayeur A."/>
            <person name="Murphy C."/>
            <person name="Neiman D."/>
            <person name="Pearson M."/>
            <person name="Priest M."/>
            <person name="Roberts A."/>
            <person name="Saif S."/>
            <person name="Shea T."/>
            <person name="Shenoy N."/>
            <person name="Sisk P."/>
            <person name="Stolte C."/>
            <person name="Sykes S."/>
            <person name="Yandava C."/>
            <person name="Wortman J."/>
            <person name="Nusbaum C."/>
            <person name="Birren B."/>
        </authorList>
    </citation>
    <scope>NUCLEOTIDE SEQUENCE</scope>
    <source>
        <strain evidence="4">ATCC 64411</strain>
    </source>
</reference>